<proteinExistence type="predicted"/>
<dbReference type="SUPFAM" id="SSF54427">
    <property type="entry name" value="NTF2-like"/>
    <property type="match status" value="1"/>
</dbReference>
<dbReference type="Pfam" id="PF07366">
    <property type="entry name" value="SnoaL"/>
    <property type="match status" value="1"/>
</dbReference>
<organism evidence="1 2">
    <name type="scientific">Ktedonosporobacter rubrisoli</name>
    <dbReference type="NCBI Taxonomy" id="2509675"/>
    <lineage>
        <taxon>Bacteria</taxon>
        <taxon>Bacillati</taxon>
        <taxon>Chloroflexota</taxon>
        <taxon>Ktedonobacteria</taxon>
        <taxon>Ktedonobacterales</taxon>
        <taxon>Ktedonosporobacteraceae</taxon>
        <taxon>Ktedonosporobacter</taxon>
    </lineage>
</organism>
<dbReference type="KEGG" id="kbs:EPA93_24200"/>
<reference evidence="1 2" key="1">
    <citation type="submission" date="2019-01" db="EMBL/GenBank/DDBJ databases">
        <title>Ktedonosporobacter rubrisoli SCAWS-G2.</title>
        <authorList>
            <person name="Huang Y."/>
            <person name="Yan B."/>
        </authorList>
    </citation>
    <scope>NUCLEOTIDE SEQUENCE [LARGE SCALE GENOMIC DNA]</scope>
    <source>
        <strain evidence="1 2">SCAWS-G2</strain>
    </source>
</reference>
<dbReference type="AlphaFoldDB" id="A0A4P6JUA2"/>
<dbReference type="InterPro" id="IPR032710">
    <property type="entry name" value="NTF2-like_dom_sf"/>
</dbReference>
<dbReference type="GO" id="GO:0030638">
    <property type="term" value="P:polyketide metabolic process"/>
    <property type="evidence" value="ECO:0007669"/>
    <property type="project" value="InterPro"/>
</dbReference>
<protein>
    <recommendedName>
        <fullName evidence="3">Ester cyclase</fullName>
    </recommendedName>
</protein>
<dbReference type="EMBL" id="CP035758">
    <property type="protein sequence ID" value="QBD78915.1"/>
    <property type="molecule type" value="Genomic_DNA"/>
</dbReference>
<dbReference type="PANTHER" id="PTHR38436:SF1">
    <property type="entry name" value="ESTER CYCLASE"/>
    <property type="match status" value="1"/>
</dbReference>
<evidence type="ECO:0000313" key="2">
    <source>
        <dbReference type="Proteomes" id="UP000290365"/>
    </source>
</evidence>
<dbReference type="OrthoDB" id="4774596at2"/>
<name>A0A4P6JUA2_KTERU</name>
<dbReference type="RefSeq" id="WP_129889968.1">
    <property type="nucleotide sequence ID" value="NZ_CP035758.1"/>
</dbReference>
<dbReference type="Proteomes" id="UP000290365">
    <property type="component" value="Chromosome"/>
</dbReference>
<gene>
    <name evidence="1" type="ORF">EPA93_24200</name>
</gene>
<dbReference type="InterPro" id="IPR009959">
    <property type="entry name" value="Cyclase_SnoaL-like"/>
</dbReference>
<dbReference type="PANTHER" id="PTHR38436">
    <property type="entry name" value="POLYKETIDE CYCLASE SNOAL-LIKE DOMAIN"/>
    <property type="match status" value="1"/>
</dbReference>
<dbReference type="Gene3D" id="3.10.450.50">
    <property type="match status" value="1"/>
</dbReference>
<evidence type="ECO:0008006" key="3">
    <source>
        <dbReference type="Google" id="ProtNLM"/>
    </source>
</evidence>
<keyword evidence="2" id="KW-1185">Reference proteome</keyword>
<accession>A0A4P6JUA2</accession>
<evidence type="ECO:0000313" key="1">
    <source>
        <dbReference type="EMBL" id="QBD78915.1"/>
    </source>
</evidence>
<sequence>MEANQALVKRYYEEVLTKRNLQLIDGLFAPDYVYHYSDVPPGLAPGLAGFKQLVSRLLSGYPNLQFSVGEQTVEGDKVISHFTARSNPPIGPVMTIPADPKQVAGSETIKGTSRDRIVNGKIVESWVHFDMPQPLPQVEELPPEEGNK</sequence>